<keyword evidence="4 9" id="KW-0808">Transferase</keyword>
<dbReference type="Proteomes" id="UP000325002">
    <property type="component" value="Unassembled WGS sequence"/>
</dbReference>
<dbReference type="GO" id="GO:0005524">
    <property type="term" value="F:ATP binding"/>
    <property type="evidence" value="ECO:0007669"/>
    <property type="project" value="UniProtKB-KW"/>
</dbReference>
<sequence>MNKFNKYFLMNEKDILEYSKEKLKYFDSKNKITCKEIGDGNLNYVYRVKNNKKSVIIKQAGVHTRSNSSGRILDINRNKKEAEILTYYGKKFPKLAPKIFYIDETMKLFIMEDLKDCIILRDALIKGKILYHLPEQITDFIIETTLSTADFFTDAFSKKNEVIKYTNKELCKISEELVFTEPFFNLLKENVFSKRLKKYVEKEFYKNKKLQFEAAKLKYEFMNNPQALIHGDLHTGSIFTNDKYIKVMDCEFAFYGPIGYDLGTLIANLIFSYVYHLNITNNKKFMRFIYNAINDIIKLFKKKFLIKFKKDIKDISAKNEEFKKYYLDNVLKYSFGICGLEIIRRTTGCARVKEIESVSDEKKRADIEYNLLKIGKEVIMQREKLIKVADFTNWLKFNL</sequence>
<keyword evidence="5" id="KW-0547">Nucleotide-binding</keyword>
<dbReference type="RefSeq" id="WP_147778230.1">
    <property type="nucleotide sequence ID" value="NZ_SAYD01000015.1"/>
</dbReference>
<dbReference type="InterPro" id="IPR002575">
    <property type="entry name" value="Aminoglycoside_PTrfase"/>
</dbReference>
<dbReference type="GO" id="GO:0009086">
    <property type="term" value="P:methionine biosynthetic process"/>
    <property type="evidence" value="ECO:0007669"/>
    <property type="project" value="InterPro"/>
</dbReference>
<protein>
    <recommendedName>
        <fullName evidence="3">S-methyl-5-thioribose kinase</fullName>
        <ecNumber evidence="3">2.7.1.100</ecNumber>
    </recommendedName>
</protein>
<evidence type="ECO:0000313" key="9">
    <source>
        <dbReference type="EMBL" id="TXJ39748.1"/>
    </source>
</evidence>
<dbReference type="AlphaFoldDB" id="A0A5C8EQT4"/>
<comment type="caution">
    <text evidence="9">The sequence shown here is derived from an EMBL/GenBank/DDBJ whole genome shotgun (WGS) entry which is preliminary data.</text>
</comment>
<comment type="subunit">
    <text evidence="2">Homodimer.</text>
</comment>
<dbReference type="PANTHER" id="PTHR34273">
    <property type="entry name" value="METHYLTHIORIBOSE KINASE"/>
    <property type="match status" value="1"/>
</dbReference>
<dbReference type="EMBL" id="SAYD01000015">
    <property type="protein sequence ID" value="TXJ39748.1"/>
    <property type="molecule type" value="Genomic_DNA"/>
</dbReference>
<feature type="domain" description="Aminoglycoside phosphotransferase" evidence="8">
    <location>
        <begin position="223"/>
        <end position="268"/>
    </location>
</feature>
<evidence type="ECO:0000256" key="7">
    <source>
        <dbReference type="ARBA" id="ARBA00022840"/>
    </source>
</evidence>
<dbReference type="Gene3D" id="3.30.200.20">
    <property type="entry name" value="Phosphorylase Kinase, domain 1"/>
    <property type="match status" value="1"/>
</dbReference>
<reference evidence="9 10" key="1">
    <citation type="journal article" date="1992" name="Lakartidningen">
        <title>[Penicillin V and not amoxicillin is the first choice preparation in acute otitis].</title>
        <authorList>
            <person name="Kamme C."/>
            <person name="Lundgren K."/>
            <person name="Prellner K."/>
        </authorList>
    </citation>
    <scope>NUCLEOTIDE SEQUENCE [LARGE SCALE GENOMIC DNA]</scope>
    <source>
        <strain evidence="9 10">PC3997IV</strain>
    </source>
</reference>
<accession>A0A5C8EQT4</accession>
<evidence type="ECO:0000313" key="10">
    <source>
        <dbReference type="Proteomes" id="UP000325002"/>
    </source>
</evidence>
<dbReference type="GO" id="GO:0046522">
    <property type="term" value="F:S-methyl-5-thioribose kinase activity"/>
    <property type="evidence" value="ECO:0007669"/>
    <property type="project" value="UniProtKB-EC"/>
</dbReference>
<evidence type="ECO:0000256" key="5">
    <source>
        <dbReference type="ARBA" id="ARBA00022741"/>
    </source>
</evidence>
<comment type="similarity">
    <text evidence="1">Belongs to the methylthioribose kinase family.</text>
</comment>
<evidence type="ECO:0000256" key="2">
    <source>
        <dbReference type="ARBA" id="ARBA00011738"/>
    </source>
</evidence>
<evidence type="ECO:0000256" key="1">
    <source>
        <dbReference type="ARBA" id="ARBA00010165"/>
    </source>
</evidence>
<dbReference type="Gene3D" id="3.90.1200.10">
    <property type="match status" value="1"/>
</dbReference>
<evidence type="ECO:0000256" key="6">
    <source>
        <dbReference type="ARBA" id="ARBA00022777"/>
    </source>
</evidence>
<organism evidence="9 10">
    <name type="scientific">Brachyspira aalborgi</name>
    <dbReference type="NCBI Taxonomy" id="29522"/>
    <lineage>
        <taxon>Bacteria</taxon>
        <taxon>Pseudomonadati</taxon>
        <taxon>Spirochaetota</taxon>
        <taxon>Spirochaetia</taxon>
        <taxon>Brachyspirales</taxon>
        <taxon>Brachyspiraceae</taxon>
        <taxon>Brachyspira</taxon>
    </lineage>
</organism>
<evidence type="ECO:0000256" key="4">
    <source>
        <dbReference type="ARBA" id="ARBA00022679"/>
    </source>
</evidence>
<name>A0A5C8EQT4_9SPIR</name>
<dbReference type="PIRSF" id="PIRSF031134">
    <property type="entry name" value="MTRK"/>
    <property type="match status" value="1"/>
</dbReference>
<evidence type="ECO:0000259" key="8">
    <source>
        <dbReference type="Pfam" id="PF01636"/>
    </source>
</evidence>
<dbReference type="EC" id="2.7.1.100" evidence="3"/>
<dbReference type="PANTHER" id="PTHR34273:SF2">
    <property type="entry name" value="METHYLTHIORIBOSE KINASE"/>
    <property type="match status" value="1"/>
</dbReference>
<dbReference type="Pfam" id="PF01636">
    <property type="entry name" value="APH"/>
    <property type="match status" value="1"/>
</dbReference>
<dbReference type="InterPro" id="IPR009212">
    <property type="entry name" value="Methylthioribose_kinase"/>
</dbReference>
<keyword evidence="7" id="KW-0067">ATP-binding</keyword>
<dbReference type="NCBIfam" id="TIGR01767">
    <property type="entry name" value="MTRK"/>
    <property type="match status" value="1"/>
</dbReference>
<proteinExistence type="inferred from homology"/>
<keyword evidence="6 9" id="KW-0418">Kinase</keyword>
<gene>
    <name evidence="9" type="ORF">EPJ81_03795</name>
</gene>
<dbReference type="InterPro" id="IPR011009">
    <property type="entry name" value="Kinase-like_dom_sf"/>
</dbReference>
<evidence type="ECO:0000256" key="3">
    <source>
        <dbReference type="ARBA" id="ARBA00012128"/>
    </source>
</evidence>
<dbReference type="SUPFAM" id="SSF56112">
    <property type="entry name" value="Protein kinase-like (PK-like)"/>
    <property type="match status" value="1"/>
</dbReference>